<dbReference type="FunFam" id="3.40.30.10:FF:000010">
    <property type="entry name" value="Glutathione peroxidase"/>
    <property type="match status" value="1"/>
</dbReference>
<dbReference type="EMBL" id="CP036433">
    <property type="protein sequence ID" value="QDU95915.1"/>
    <property type="molecule type" value="Genomic_DNA"/>
</dbReference>
<feature type="signal peptide" evidence="6">
    <location>
        <begin position="1"/>
        <end position="21"/>
    </location>
</feature>
<gene>
    <name evidence="8" type="primary">gpx1</name>
    <name evidence="8" type="ORF">Pla8534_37340</name>
</gene>
<dbReference type="RefSeq" id="WP_145054600.1">
    <property type="nucleotide sequence ID" value="NZ_CP036433.1"/>
</dbReference>
<feature type="domain" description="Thioredoxin" evidence="7">
    <location>
        <begin position="22"/>
        <end position="186"/>
    </location>
</feature>
<dbReference type="Pfam" id="PF00255">
    <property type="entry name" value="GSHPx"/>
    <property type="match status" value="1"/>
</dbReference>
<proteinExistence type="inferred from homology"/>
<dbReference type="GO" id="GO:0004601">
    <property type="term" value="F:peroxidase activity"/>
    <property type="evidence" value="ECO:0007669"/>
    <property type="project" value="UniProtKB-KW"/>
</dbReference>
<feature type="active site" evidence="4">
    <location>
        <position position="60"/>
    </location>
</feature>
<keyword evidence="9" id="KW-1185">Reference proteome</keyword>
<dbReference type="PROSITE" id="PS51352">
    <property type="entry name" value="THIOREDOXIN_2"/>
    <property type="match status" value="1"/>
</dbReference>
<dbReference type="PANTHER" id="PTHR11592">
    <property type="entry name" value="GLUTATHIONE PEROXIDASE"/>
    <property type="match status" value="1"/>
</dbReference>
<organism evidence="8 9">
    <name type="scientific">Lignipirellula cremea</name>
    <dbReference type="NCBI Taxonomy" id="2528010"/>
    <lineage>
        <taxon>Bacteria</taxon>
        <taxon>Pseudomonadati</taxon>
        <taxon>Planctomycetota</taxon>
        <taxon>Planctomycetia</taxon>
        <taxon>Pirellulales</taxon>
        <taxon>Pirellulaceae</taxon>
        <taxon>Lignipirellula</taxon>
    </lineage>
</organism>
<reference evidence="8 9" key="1">
    <citation type="submission" date="2019-02" db="EMBL/GenBank/DDBJ databases">
        <title>Deep-cultivation of Planctomycetes and their phenomic and genomic characterization uncovers novel biology.</title>
        <authorList>
            <person name="Wiegand S."/>
            <person name="Jogler M."/>
            <person name="Boedeker C."/>
            <person name="Pinto D."/>
            <person name="Vollmers J."/>
            <person name="Rivas-Marin E."/>
            <person name="Kohn T."/>
            <person name="Peeters S.H."/>
            <person name="Heuer A."/>
            <person name="Rast P."/>
            <person name="Oberbeckmann S."/>
            <person name="Bunk B."/>
            <person name="Jeske O."/>
            <person name="Meyerdierks A."/>
            <person name="Storesund J.E."/>
            <person name="Kallscheuer N."/>
            <person name="Luecker S."/>
            <person name="Lage O.M."/>
            <person name="Pohl T."/>
            <person name="Merkel B.J."/>
            <person name="Hornburger P."/>
            <person name="Mueller R.-W."/>
            <person name="Bruemmer F."/>
            <person name="Labrenz M."/>
            <person name="Spormann A.M."/>
            <person name="Op den Camp H."/>
            <person name="Overmann J."/>
            <person name="Amann R."/>
            <person name="Jetten M.S.M."/>
            <person name="Mascher T."/>
            <person name="Medema M.H."/>
            <person name="Devos D.P."/>
            <person name="Kaster A.-K."/>
            <person name="Ovreas L."/>
            <person name="Rohde M."/>
            <person name="Galperin M.Y."/>
            <person name="Jogler C."/>
        </authorList>
    </citation>
    <scope>NUCLEOTIDE SEQUENCE [LARGE SCALE GENOMIC DNA]</scope>
    <source>
        <strain evidence="8 9">Pla85_3_4</strain>
    </source>
</reference>
<evidence type="ECO:0000256" key="2">
    <source>
        <dbReference type="ARBA" id="ARBA00022559"/>
    </source>
</evidence>
<dbReference type="InterPro" id="IPR036249">
    <property type="entry name" value="Thioredoxin-like_sf"/>
</dbReference>
<dbReference type="Proteomes" id="UP000317648">
    <property type="component" value="Chromosome"/>
</dbReference>
<dbReference type="KEGG" id="lcre:Pla8534_37340"/>
<dbReference type="InterPro" id="IPR029760">
    <property type="entry name" value="GPX_CS"/>
</dbReference>
<dbReference type="PROSITE" id="PS00763">
    <property type="entry name" value="GLUTATHIONE_PEROXID_2"/>
    <property type="match status" value="1"/>
</dbReference>
<feature type="chain" id="PRO_5021794349" description="Glutathione peroxidase" evidence="6">
    <location>
        <begin position="22"/>
        <end position="191"/>
    </location>
</feature>
<dbReference type="SUPFAM" id="SSF52833">
    <property type="entry name" value="Thioredoxin-like"/>
    <property type="match status" value="1"/>
</dbReference>
<evidence type="ECO:0000256" key="3">
    <source>
        <dbReference type="ARBA" id="ARBA00023002"/>
    </source>
</evidence>
<evidence type="ECO:0000259" key="7">
    <source>
        <dbReference type="PROSITE" id="PS51352"/>
    </source>
</evidence>
<evidence type="ECO:0000256" key="1">
    <source>
        <dbReference type="ARBA" id="ARBA00006926"/>
    </source>
</evidence>
<evidence type="ECO:0000313" key="8">
    <source>
        <dbReference type="EMBL" id="QDU95915.1"/>
    </source>
</evidence>
<dbReference type="Gene3D" id="3.40.30.10">
    <property type="entry name" value="Glutaredoxin"/>
    <property type="match status" value="1"/>
</dbReference>
<dbReference type="PANTHER" id="PTHR11592:SF78">
    <property type="entry name" value="GLUTATHIONE PEROXIDASE"/>
    <property type="match status" value="1"/>
</dbReference>
<dbReference type="PROSITE" id="PS00460">
    <property type="entry name" value="GLUTATHIONE_PEROXID_1"/>
    <property type="match status" value="1"/>
</dbReference>
<evidence type="ECO:0000256" key="4">
    <source>
        <dbReference type="PIRSR" id="PIRSR000303-1"/>
    </source>
</evidence>
<dbReference type="InterPro" id="IPR029759">
    <property type="entry name" value="GPX_AS"/>
</dbReference>
<dbReference type="InterPro" id="IPR013766">
    <property type="entry name" value="Thioredoxin_domain"/>
</dbReference>
<protein>
    <recommendedName>
        <fullName evidence="5">Glutathione peroxidase</fullName>
    </recommendedName>
</protein>
<dbReference type="PROSITE" id="PS51355">
    <property type="entry name" value="GLUTATHIONE_PEROXID_3"/>
    <property type="match status" value="1"/>
</dbReference>
<accession>A0A518DVQ5</accession>
<evidence type="ECO:0000256" key="6">
    <source>
        <dbReference type="SAM" id="SignalP"/>
    </source>
</evidence>
<dbReference type="InterPro" id="IPR000889">
    <property type="entry name" value="Glutathione_peroxidase"/>
</dbReference>
<dbReference type="PRINTS" id="PR01011">
    <property type="entry name" value="GLUTPROXDASE"/>
</dbReference>
<dbReference type="AlphaFoldDB" id="A0A518DVQ5"/>
<keyword evidence="6" id="KW-0732">Signal</keyword>
<name>A0A518DVQ5_9BACT</name>
<comment type="similarity">
    <text evidence="1 5">Belongs to the glutathione peroxidase family.</text>
</comment>
<dbReference type="PIRSF" id="PIRSF000303">
    <property type="entry name" value="Glutathion_perox"/>
    <property type="match status" value="1"/>
</dbReference>
<keyword evidence="2 5" id="KW-0575">Peroxidase</keyword>
<dbReference type="CDD" id="cd00340">
    <property type="entry name" value="GSH_Peroxidase"/>
    <property type="match status" value="1"/>
</dbReference>
<evidence type="ECO:0000313" key="9">
    <source>
        <dbReference type="Proteomes" id="UP000317648"/>
    </source>
</evidence>
<sequence precursor="true">MKWMLPAACLLCCALLSPAFAADEAPAALSFKVKSLDGKEVDLSQFKGKVLLVVNVASRCGLTPHYEGLQALYEESKDDGLVVLGFPCNQFGKQEPGTSADIATFCSDNYSVTFPMFEKIDVNGENAAPFYQHLTSLKTPPKGDGKVAWNFEKFVIDRNGEVIARFEPRTKPSDPLLLKTLAAALAEKAGE</sequence>
<dbReference type="GO" id="GO:0034599">
    <property type="term" value="P:cellular response to oxidative stress"/>
    <property type="evidence" value="ECO:0007669"/>
    <property type="project" value="TreeGrafter"/>
</dbReference>
<keyword evidence="3 5" id="KW-0560">Oxidoreductase</keyword>
<dbReference type="OrthoDB" id="9789406at2"/>
<evidence type="ECO:0000256" key="5">
    <source>
        <dbReference type="RuleBase" id="RU000499"/>
    </source>
</evidence>